<dbReference type="EMBL" id="JAHMHS010000080">
    <property type="protein sequence ID" value="KAK1722394.1"/>
    <property type="molecule type" value="Genomic_DNA"/>
</dbReference>
<dbReference type="Proteomes" id="UP001244207">
    <property type="component" value="Unassembled WGS sequence"/>
</dbReference>
<sequence length="112" mass="12161">MRLSATGLRLRKQRSPRLAQANAGFCTSGESWQTLTTYCASSSSNIAESFLSLGTQGRHEDEDASRLEQRGEPPSGITVVSLLTALAMGNEPRQSFIDAKLECDRSCQSMFG</sequence>
<dbReference type="RefSeq" id="XP_060362449.1">
    <property type="nucleotide sequence ID" value="XM_060510679.1"/>
</dbReference>
<evidence type="ECO:0000313" key="2">
    <source>
        <dbReference type="EMBL" id="KAK1722394.1"/>
    </source>
</evidence>
<evidence type="ECO:0000256" key="1">
    <source>
        <dbReference type="SAM" id="MobiDB-lite"/>
    </source>
</evidence>
<organism evidence="2 3">
    <name type="scientific">Glomerella acutata</name>
    <name type="common">Colletotrichum acutatum</name>
    <dbReference type="NCBI Taxonomy" id="27357"/>
    <lineage>
        <taxon>Eukaryota</taxon>
        <taxon>Fungi</taxon>
        <taxon>Dikarya</taxon>
        <taxon>Ascomycota</taxon>
        <taxon>Pezizomycotina</taxon>
        <taxon>Sordariomycetes</taxon>
        <taxon>Hypocreomycetidae</taxon>
        <taxon>Glomerellales</taxon>
        <taxon>Glomerellaceae</taxon>
        <taxon>Colletotrichum</taxon>
        <taxon>Colletotrichum acutatum species complex</taxon>
    </lineage>
</organism>
<reference evidence="2" key="1">
    <citation type="submission" date="2021-12" db="EMBL/GenBank/DDBJ databases">
        <title>Comparative genomics, transcriptomics and evolutionary studies reveal genomic signatures of adaptation to plant cell wall in hemibiotrophic fungi.</title>
        <authorList>
            <consortium name="DOE Joint Genome Institute"/>
            <person name="Baroncelli R."/>
            <person name="Diaz J.F."/>
            <person name="Benocci T."/>
            <person name="Peng M."/>
            <person name="Battaglia E."/>
            <person name="Haridas S."/>
            <person name="Andreopoulos W."/>
            <person name="Labutti K."/>
            <person name="Pangilinan J."/>
            <person name="Floch G.L."/>
            <person name="Makela M.R."/>
            <person name="Henrissat B."/>
            <person name="Grigoriev I.V."/>
            <person name="Crouch J.A."/>
            <person name="De Vries R.P."/>
            <person name="Sukno S.A."/>
            <person name="Thon M.R."/>
        </authorList>
    </citation>
    <scope>NUCLEOTIDE SEQUENCE</scope>
    <source>
        <strain evidence="2">CBS 112980</strain>
    </source>
</reference>
<protein>
    <submittedName>
        <fullName evidence="2">Uncharacterized protein</fullName>
    </submittedName>
</protein>
<keyword evidence="3" id="KW-1185">Reference proteome</keyword>
<evidence type="ECO:0000313" key="3">
    <source>
        <dbReference type="Proteomes" id="UP001244207"/>
    </source>
</evidence>
<dbReference type="AlphaFoldDB" id="A0AAD8UJI4"/>
<name>A0AAD8UJI4_GLOAC</name>
<feature type="compositionally biased region" description="Basic and acidic residues" evidence="1">
    <location>
        <begin position="57"/>
        <end position="71"/>
    </location>
</feature>
<accession>A0AAD8UJI4</accession>
<dbReference type="GeneID" id="85394578"/>
<feature type="region of interest" description="Disordered" evidence="1">
    <location>
        <begin position="54"/>
        <end position="73"/>
    </location>
</feature>
<comment type="caution">
    <text evidence="2">The sequence shown here is derived from an EMBL/GenBank/DDBJ whole genome shotgun (WGS) entry which is preliminary data.</text>
</comment>
<gene>
    <name evidence="2" type="ORF">BDZ83DRAFT_653986</name>
</gene>
<proteinExistence type="predicted"/>